<dbReference type="PATRIC" id="fig|1423763.3.peg.759"/>
<organism evidence="9 10">
    <name type="scientific">Lactobacillus kalixensis DSM 16043</name>
    <dbReference type="NCBI Taxonomy" id="1423763"/>
    <lineage>
        <taxon>Bacteria</taxon>
        <taxon>Bacillati</taxon>
        <taxon>Bacillota</taxon>
        <taxon>Bacilli</taxon>
        <taxon>Lactobacillales</taxon>
        <taxon>Lactobacillaceae</taxon>
        <taxon>Lactobacillus</taxon>
    </lineage>
</organism>
<dbReference type="InterPro" id="IPR005829">
    <property type="entry name" value="Sugar_transporter_CS"/>
</dbReference>
<dbReference type="InterPro" id="IPR036259">
    <property type="entry name" value="MFS_trans_sf"/>
</dbReference>
<feature type="transmembrane region" description="Helical" evidence="7">
    <location>
        <begin position="320"/>
        <end position="345"/>
    </location>
</feature>
<keyword evidence="4 7" id="KW-0812">Transmembrane</keyword>
<feature type="transmembrane region" description="Helical" evidence="7">
    <location>
        <begin position="53"/>
        <end position="74"/>
    </location>
</feature>
<evidence type="ECO:0000256" key="3">
    <source>
        <dbReference type="ARBA" id="ARBA00022448"/>
    </source>
</evidence>
<gene>
    <name evidence="9" type="ORF">FC46_GL000752</name>
</gene>
<dbReference type="SUPFAM" id="SSF103473">
    <property type="entry name" value="MFS general substrate transporter"/>
    <property type="match status" value="1"/>
</dbReference>
<keyword evidence="3" id="KW-0813">Transport</keyword>
<feature type="transmembrane region" description="Helical" evidence="7">
    <location>
        <begin position="172"/>
        <end position="193"/>
    </location>
</feature>
<dbReference type="PANTHER" id="PTHR23514:SF3">
    <property type="entry name" value="BYPASS OF STOP CODON PROTEIN 6"/>
    <property type="match status" value="1"/>
</dbReference>
<accession>A0A0R1U8H6</accession>
<feature type="domain" description="Major facilitator superfamily (MFS) profile" evidence="8">
    <location>
        <begin position="21"/>
        <end position="406"/>
    </location>
</feature>
<dbReference type="Gene3D" id="1.20.1250.20">
    <property type="entry name" value="MFS general substrate transporter like domains"/>
    <property type="match status" value="2"/>
</dbReference>
<feature type="transmembrane region" description="Helical" evidence="7">
    <location>
        <begin position="294"/>
        <end position="314"/>
    </location>
</feature>
<feature type="transmembrane region" description="Helical" evidence="7">
    <location>
        <begin position="383"/>
        <end position="405"/>
    </location>
</feature>
<name>A0A0R1U8H6_9LACO</name>
<evidence type="ECO:0000256" key="7">
    <source>
        <dbReference type="SAM" id="Phobius"/>
    </source>
</evidence>
<dbReference type="InterPro" id="IPR011701">
    <property type="entry name" value="MFS"/>
</dbReference>
<dbReference type="InterPro" id="IPR020846">
    <property type="entry name" value="MFS_dom"/>
</dbReference>
<evidence type="ECO:0000313" key="9">
    <source>
        <dbReference type="EMBL" id="KRL89577.1"/>
    </source>
</evidence>
<comment type="caution">
    <text evidence="9">The sequence shown here is derived from an EMBL/GenBank/DDBJ whole genome shotgun (WGS) entry which is preliminary data.</text>
</comment>
<dbReference type="InterPro" id="IPR051788">
    <property type="entry name" value="MFS_Transporter"/>
</dbReference>
<dbReference type="EMBL" id="AZFM01000021">
    <property type="protein sequence ID" value="KRL89577.1"/>
    <property type="molecule type" value="Genomic_DNA"/>
</dbReference>
<dbReference type="STRING" id="1423763.FC46_GL000752"/>
<dbReference type="PROSITE" id="PS00216">
    <property type="entry name" value="SUGAR_TRANSPORT_1"/>
    <property type="match status" value="1"/>
</dbReference>
<feature type="transmembrane region" description="Helical" evidence="7">
    <location>
        <begin position="146"/>
        <end position="166"/>
    </location>
</feature>
<feature type="transmembrane region" description="Helical" evidence="7">
    <location>
        <begin position="267"/>
        <end position="287"/>
    </location>
</feature>
<dbReference type="PROSITE" id="PS50850">
    <property type="entry name" value="MFS"/>
    <property type="match status" value="1"/>
</dbReference>
<dbReference type="GO" id="GO:0022857">
    <property type="term" value="F:transmembrane transporter activity"/>
    <property type="evidence" value="ECO:0007669"/>
    <property type="project" value="InterPro"/>
</dbReference>
<proteinExistence type="inferred from homology"/>
<evidence type="ECO:0000259" key="8">
    <source>
        <dbReference type="PROSITE" id="PS50850"/>
    </source>
</evidence>
<dbReference type="Proteomes" id="UP000051036">
    <property type="component" value="Unassembled WGS sequence"/>
</dbReference>
<keyword evidence="5 7" id="KW-1133">Transmembrane helix</keyword>
<evidence type="ECO:0000256" key="1">
    <source>
        <dbReference type="ARBA" id="ARBA00004651"/>
    </source>
</evidence>
<feature type="transmembrane region" description="Helical" evidence="7">
    <location>
        <begin position="21"/>
        <end position="41"/>
    </location>
</feature>
<comment type="similarity">
    <text evidence="2">Belongs to the major facilitator superfamily.</text>
</comment>
<evidence type="ECO:0000256" key="5">
    <source>
        <dbReference type="ARBA" id="ARBA00022989"/>
    </source>
</evidence>
<feature type="transmembrane region" description="Helical" evidence="7">
    <location>
        <begin position="226"/>
        <end position="247"/>
    </location>
</feature>
<sequence>MVMLAGGFLEEKNMKNKYTPTAIALYFNYFVHGMGVIILSQNATALAHQWGTTVTGALAVVSSLGIGRIINLLISGILSDKFGRKPFVQLGIATYFIFFIGILFSPNTIVAYILGILAGMANSFLDTGTYPGLMEIYPNAKGTSNVILKAFISAGQFLLPFIVSGLAAAGMWYGWSFLIPAAILVITFLYFLFGGAFPNSKAAAEADEKREAEEQKDSDSNVKSNLWIDGTLFIIYGYISQATFYLVSQMLTQYGQQVGHMSQGAAHSLVSWYSLGSIICVLLTAILGKKISEIQFVPVYTLGAFVSLLLMWMFPTSAALMGILAFLVGFFAAGGVMQLALTVMADFFPAGKGTVTGFFYTAGSIASFTIPLFIGWIGNMRNVIFLDVIIALIGFIDTVIIAIRYKKLFGKLGK</sequence>
<comment type="subcellular location">
    <subcellularLocation>
        <location evidence="1">Cell membrane</location>
        <topology evidence="1">Multi-pass membrane protein</topology>
    </subcellularLocation>
</comment>
<dbReference type="Pfam" id="PF07690">
    <property type="entry name" value="MFS_1"/>
    <property type="match status" value="1"/>
</dbReference>
<evidence type="ECO:0000256" key="2">
    <source>
        <dbReference type="ARBA" id="ARBA00008335"/>
    </source>
</evidence>
<keyword evidence="10" id="KW-1185">Reference proteome</keyword>
<evidence type="ECO:0000256" key="6">
    <source>
        <dbReference type="ARBA" id="ARBA00023136"/>
    </source>
</evidence>
<reference evidence="9 10" key="1">
    <citation type="journal article" date="2015" name="Genome Announc.">
        <title>Expanding the biotechnology potential of lactobacilli through comparative genomics of 213 strains and associated genera.</title>
        <authorList>
            <person name="Sun Z."/>
            <person name="Harris H.M."/>
            <person name="McCann A."/>
            <person name="Guo C."/>
            <person name="Argimon S."/>
            <person name="Zhang W."/>
            <person name="Yang X."/>
            <person name="Jeffery I.B."/>
            <person name="Cooney J.C."/>
            <person name="Kagawa T.F."/>
            <person name="Liu W."/>
            <person name="Song Y."/>
            <person name="Salvetti E."/>
            <person name="Wrobel A."/>
            <person name="Rasinkangas P."/>
            <person name="Parkhill J."/>
            <person name="Rea M.C."/>
            <person name="O'Sullivan O."/>
            <person name="Ritari J."/>
            <person name="Douillard F.P."/>
            <person name="Paul Ross R."/>
            <person name="Yang R."/>
            <person name="Briner A.E."/>
            <person name="Felis G.E."/>
            <person name="de Vos W.M."/>
            <person name="Barrangou R."/>
            <person name="Klaenhammer T.R."/>
            <person name="Caufield P.W."/>
            <person name="Cui Y."/>
            <person name="Zhang H."/>
            <person name="O'Toole P.W."/>
        </authorList>
    </citation>
    <scope>NUCLEOTIDE SEQUENCE [LARGE SCALE GENOMIC DNA]</scope>
    <source>
        <strain evidence="9 10">DSM 16043</strain>
    </source>
</reference>
<dbReference type="AlphaFoldDB" id="A0A0R1U8H6"/>
<evidence type="ECO:0000256" key="4">
    <source>
        <dbReference type="ARBA" id="ARBA00022692"/>
    </source>
</evidence>
<dbReference type="PANTHER" id="PTHR23514">
    <property type="entry name" value="BYPASS OF STOP CODON PROTEIN 6"/>
    <property type="match status" value="1"/>
</dbReference>
<protein>
    <submittedName>
        <fullName evidence="9">Permease</fullName>
    </submittedName>
</protein>
<feature type="transmembrane region" description="Helical" evidence="7">
    <location>
        <begin position="357"/>
        <end position="377"/>
    </location>
</feature>
<evidence type="ECO:0000313" key="10">
    <source>
        <dbReference type="Proteomes" id="UP000051036"/>
    </source>
</evidence>
<keyword evidence="6 7" id="KW-0472">Membrane</keyword>
<dbReference type="GO" id="GO:0005886">
    <property type="term" value="C:plasma membrane"/>
    <property type="evidence" value="ECO:0007669"/>
    <property type="project" value="UniProtKB-SubCell"/>
</dbReference>